<gene>
    <name evidence="1" type="ORF">SCF082_LOCUS2868</name>
</gene>
<dbReference type="EMBL" id="CAXAMM010001436">
    <property type="protein sequence ID" value="CAK8991936.1"/>
    <property type="molecule type" value="Genomic_DNA"/>
</dbReference>
<comment type="caution">
    <text evidence="1">The sequence shown here is derived from an EMBL/GenBank/DDBJ whole genome shotgun (WGS) entry which is preliminary data.</text>
</comment>
<name>A0ABP0HNZ0_9DINO</name>
<reference evidence="1 2" key="1">
    <citation type="submission" date="2024-02" db="EMBL/GenBank/DDBJ databases">
        <authorList>
            <person name="Chen Y."/>
            <person name="Shah S."/>
            <person name="Dougan E. K."/>
            <person name="Thang M."/>
            <person name="Chan C."/>
        </authorList>
    </citation>
    <scope>NUCLEOTIDE SEQUENCE [LARGE SCALE GENOMIC DNA]</scope>
</reference>
<dbReference type="Proteomes" id="UP001642464">
    <property type="component" value="Unassembled WGS sequence"/>
</dbReference>
<evidence type="ECO:0000313" key="2">
    <source>
        <dbReference type="Proteomes" id="UP001642464"/>
    </source>
</evidence>
<evidence type="ECO:0000313" key="1">
    <source>
        <dbReference type="EMBL" id="CAK8991936.1"/>
    </source>
</evidence>
<protein>
    <recommendedName>
        <fullName evidence="3">Transposase</fullName>
    </recommendedName>
</protein>
<organism evidence="1 2">
    <name type="scientific">Durusdinium trenchii</name>
    <dbReference type="NCBI Taxonomy" id="1381693"/>
    <lineage>
        <taxon>Eukaryota</taxon>
        <taxon>Sar</taxon>
        <taxon>Alveolata</taxon>
        <taxon>Dinophyceae</taxon>
        <taxon>Suessiales</taxon>
        <taxon>Symbiodiniaceae</taxon>
        <taxon>Durusdinium</taxon>
    </lineage>
</organism>
<keyword evidence="2" id="KW-1185">Reference proteome</keyword>
<sequence length="201" mass="23508">MMMLLLNHVPHAAIHRLLQSNHEAIEDMQKPAFYFGTSPPYTTTWQGQSSGPGPVRKVEWKPLAQKWLQGRQIILHTDSAKSYKLQVPDVLRDRVVHKKKRVKVGTKFRWIAPKYVEMQRRKVPGSKKVIKCKSGTQFIDRCWKFLKERLNINQHTRVGSQFLKLQLRSAQYEYWRRGQDLWIDTGVLVQWFLASTVQAAG</sequence>
<proteinExistence type="predicted"/>
<evidence type="ECO:0008006" key="3">
    <source>
        <dbReference type="Google" id="ProtNLM"/>
    </source>
</evidence>
<accession>A0ABP0HNZ0</accession>